<evidence type="ECO:0000256" key="2">
    <source>
        <dbReference type="ARBA" id="ARBA00022679"/>
    </source>
</evidence>
<dbReference type="InterPro" id="IPR002941">
    <property type="entry name" value="DNA_methylase_N4/N6"/>
</dbReference>
<dbReference type="Pfam" id="PF01555">
    <property type="entry name" value="N6_N4_Mtase"/>
    <property type="match status" value="1"/>
</dbReference>
<name>A0A0F9J0D9_9ZZZZ</name>
<organism evidence="5">
    <name type="scientific">marine sediment metagenome</name>
    <dbReference type="NCBI Taxonomy" id="412755"/>
    <lineage>
        <taxon>unclassified sequences</taxon>
        <taxon>metagenomes</taxon>
        <taxon>ecological metagenomes</taxon>
    </lineage>
</organism>
<proteinExistence type="predicted"/>
<dbReference type="SUPFAM" id="SSF53335">
    <property type="entry name" value="S-adenosyl-L-methionine-dependent methyltransferases"/>
    <property type="match status" value="2"/>
</dbReference>
<feature type="non-terminal residue" evidence="5">
    <location>
        <position position="460"/>
    </location>
</feature>
<keyword evidence="1" id="KW-0489">Methyltransferase</keyword>
<feature type="region of interest" description="Disordered" evidence="3">
    <location>
        <begin position="208"/>
        <end position="237"/>
    </location>
</feature>
<comment type="caution">
    <text evidence="5">The sequence shown here is derived from an EMBL/GenBank/DDBJ whole genome shotgun (WGS) entry which is preliminary data.</text>
</comment>
<dbReference type="GO" id="GO:0032259">
    <property type="term" value="P:methylation"/>
    <property type="evidence" value="ECO:0007669"/>
    <property type="project" value="UniProtKB-KW"/>
</dbReference>
<dbReference type="Gene3D" id="3.40.50.150">
    <property type="entry name" value="Vaccinia Virus protein VP39"/>
    <property type="match status" value="2"/>
</dbReference>
<evidence type="ECO:0000256" key="3">
    <source>
        <dbReference type="SAM" id="MobiDB-lite"/>
    </source>
</evidence>
<evidence type="ECO:0000256" key="1">
    <source>
        <dbReference type="ARBA" id="ARBA00022603"/>
    </source>
</evidence>
<evidence type="ECO:0000313" key="5">
    <source>
        <dbReference type="EMBL" id="KKM63053.1"/>
    </source>
</evidence>
<feature type="region of interest" description="Disordered" evidence="3">
    <location>
        <begin position="254"/>
        <end position="296"/>
    </location>
</feature>
<dbReference type="InterPro" id="IPR029063">
    <property type="entry name" value="SAM-dependent_MTases_sf"/>
</dbReference>
<feature type="compositionally biased region" description="Polar residues" evidence="3">
    <location>
        <begin position="212"/>
        <end position="230"/>
    </location>
</feature>
<sequence length="460" mass="49256">MTELPNCYRCDWHGCYDGSWKGLIVEEAFTHPAKYARGLICRIVGHGIEKGYWAKGDLIGDPFAGIGTGGIIAASNGLRWIGVELEQNFVDLAKQNFDLHRRTWEGFGDPQPVIVQGDSCEFARLVAEQIEGCVTSPPYSEQMTDASGNRIDYSQAKEGGKSKTISREGFGKSFGTTPGQIGSLPAGQIGGALQAGDASAIVPVDTCDTSEEQTSPGGTSADSPLASVQPSGLAAQGECDEDVLGMDRRLLRGGGVRDVVQGQTKGSRRSGGRDNDRPEGKGATGIDPAISPQAPDRRPDLLAETVQEQISQVGHNGDMGVSDHPQGRHRSVPAESDSVPDRKAIKSHDSLGATDITEAEQECRCGEGCQSAGRRDADSQNSEAHGVRLPQGTRRTGKGGETYWEACAKVYSECHKAIRPNGVLVLVLKDYVSKGKRVPLCDDTCKLLESLDFHVFERTR</sequence>
<dbReference type="AlphaFoldDB" id="A0A0F9J0D9"/>
<feature type="domain" description="DNA methylase N-4/N-6" evidence="4">
    <location>
        <begin position="29"/>
        <end position="95"/>
    </location>
</feature>
<accession>A0A0F9J0D9</accession>
<keyword evidence="2" id="KW-0808">Transferase</keyword>
<feature type="region of interest" description="Disordered" evidence="3">
    <location>
        <begin position="312"/>
        <end position="340"/>
    </location>
</feature>
<dbReference type="EMBL" id="LAZR01011171">
    <property type="protein sequence ID" value="KKM63053.1"/>
    <property type="molecule type" value="Genomic_DNA"/>
</dbReference>
<gene>
    <name evidence="5" type="ORF">LCGC14_1515480</name>
</gene>
<protein>
    <recommendedName>
        <fullName evidence="4">DNA methylase N-4/N-6 domain-containing protein</fullName>
    </recommendedName>
</protein>
<feature type="region of interest" description="Disordered" evidence="3">
    <location>
        <begin position="372"/>
        <end position="394"/>
    </location>
</feature>
<dbReference type="InterPro" id="IPR001091">
    <property type="entry name" value="RM_Methyltransferase"/>
</dbReference>
<dbReference type="PRINTS" id="PR00508">
    <property type="entry name" value="S21N4MTFRASE"/>
</dbReference>
<evidence type="ECO:0000259" key="4">
    <source>
        <dbReference type="Pfam" id="PF01555"/>
    </source>
</evidence>
<dbReference type="GO" id="GO:0008170">
    <property type="term" value="F:N-methyltransferase activity"/>
    <property type="evidence" value="ECO:0007669"/>
    <property type="project" value="InterPro"/>
</dbReference>
<dbReference type="GO" id="GO:0003677">
    <property type="term" value="F:DNA binding"/>
    <property type="evidence" value="ECO:0007669"/>
    <property type="project" value="InterPro"/>
</dbReference>
<feature type="compositionally biased region" description="Basic and acidic residues" evidence="3">
    <location>
        <begin position="271"/>
        <end position="280"/>
    </location>
</feature>
<reference evidence="5" key="1">
    <citation type="journal article" date="2015" name="Nature">
        <title>Complex archaea that bridge the gap between prokaryotes and eukaryotes.</title>
        <authorList>
            <person name="Spang A."/>
            <person name="Saw J.H."/>
            <person name="Jorgensen S.L."/>
            <person name="Zaremba-Niedzwiedzka K."/>
            <person name="Martijn J."/>
            <person name="Lind A.E."/>
            <person name="van Eijk R."/>
            <person name="Schleper C."/>
            <person name="Guy L."/>
            <person name="Ettema T.J."/>
        </authorList>
    </citation>
    <scope>NUCLEOTIDE SEQUENCE</scope>
</reference>